<gene>
    <name evidence="2" type="ORF">HD596_001049</name>
</gene>
<sequence length="87" mass="9305">MYRHGLVLAGLVAGMAVFGGSAFAATTGWPKDHDDNRKILFVCGDDNNIAGGDINTNENSLVKLETGDILNILSVHSEDDNRKCTLT</sequence>
<keyword evidence="3" id="KW-1185">Reference proteome</keyword>
<evidence type="ECO:0000313" key="3">
    <source>
        <dbReference type="Proteomes" id="UP000579153"/>
    </source>
</evidence>
<comment type="caution">
    <text evidence="2">The sequence shown here is derived from an EMBL/GenBank/DDBJ whole genome shotgun (WGS) entry which is preliminary data.</text>
</comment>
<dbReference type="EMBL" id="JACHMB010000001">
    <property type="protein sequence ID" value="MBB5774293.1"/>
    <property type="molecule type" value="Genomic_DNA"/>
</dbReference>
<accession>A0A7W9FZA2</accession>
<evidence type="ECO:0000256" key="1">
    <source>
        <dbReference type="SAM" id="SignalP"/>
    </source>
</evidence>
<keyword evidence="1" id="KW-0732">Signal</keyword>
<evidence type="ECO:0000313" key="2">
    <source>
        <dbReference type="EMBL" id="MBB5774293.1"/>
    </source>
</evidence>
<name>A0A7W9FZA2_9ACTN</name>
<dbReference type="RefSeq" id="WP_185068147.1">
    <property type="nucleotide sequence ID" value="NZ_JACHMB010000001.1"/>
</dbReference>
<proteinExistence type="predicted"/>
<feature type="chain" id="PRO_5031037468" evidence="1">
    <location>
        <begin position="25"/>
        <end position="87"/>
    </location>
</feature>
<organism evidence="2 3">
    <name type="scientific">Nonomuraea jabiensis</name>
    <dbReference type="NCBI Taxonomy" id="882448"/>
    <lineage>
        <taxon>Bacteria</taxon>
        <taxon>Bacillati</taxon>
        <taxon>Actinomycetota</taxon>
        <taxon>Actinomycetes</taxon>
        <taxon>Streptosporangiales</taxon>
        <taxon>Streptosporangiaceae</taxon>
        <taxon>Nonomuraea</taxon>
    </lineage>
</organism>
<dbReference type="Proteomes" id="UP000579153">
    <property type="component" value="Unassembled WGS sequence"/>
</dbReference>
<feature type="signal peptide" evidence="1">
    <location>
        <begin position="1"/>
        <end position="24"/>
    </location>
</feature>
<reference evidence="2 3" key="1">
    <citation type="submission" date="2020-08" db="EMBL/GenBank/DDBJ databases">
        <title>Sequencing the genomes of 1000 actinobacteria strains.</title>
        <authorList>
            <person name="Klenk H.-P."/>
        </authorList>
    </citation>
    <scope>NUCLEOTIDE SEQUENCE [LARGE SCALE GENOMIC DNA]</scope>
    <source>
        <strain evidence="2 3">DSM 45507</strain>
    </source>
</reference>
<protein>
    <submittedName>
        <fullName evidence="2">Uncharacterized protein</fullName>
    </submittedName>
</protein>
<dbReference type="AlphaFoldDB" id="A0A7W9FZA2"/>